<dbReference type="AlphaFoldDB" id="A0A7X0MAA8"/>
<organism evidence="1 2">
    <name type="scientific">Rhizobium lusitanum</name>
    <dbReference type="NCBI Taxonomy" id="293958"/>
    <lineage>
        <taxon>Bacteria</taxon>
        <taxon>Pseudomonadati</taxon>
        <taxon>Pseudomonadota</taxon>
        <taxon>Alphaproteobacteria</taxon>
        <taxon>Hyphomicrobiales</taxon>
        <taxon>Rhizobiaceae</taxon>
        <taxon>Rhizobium/Agrobacterium group</taxon>
        <taxon>Rhizobium</taxon>
    </lineage>
</organism>
<protein>
    <submittedName>
        <fullName evidence="1">Uncharacterized protein</fullName>
    </submittedName>
</protein>
<reference evidence="1 2" key="1">
    <citation type="submission" date="2020-08" db="EMBL/GenBank/DDBJ databases">
        <title>Genomic Encyclopedia of Type Strains, Phase IV (KMG-V): Genome sequencing to study the core and pangenomes of soil and plant-associated prokaryotes.</title>
        <authorList>
            <person name="Whitman W."/>
        </authorList>
    </citation>
    <scope>NUCLEOTIDE SEQUENCE [LARGE SCALE GENOMIC DNA]</scope>
    <source>
        <strain evidence="1 2">SEMIA 4060</strain>
    </source>
</reference>
<dbReference type="EMBL" id="JACHBG010000001">
    <property type="protein sequence ID" value="MBB6483577.1"/>
    <property type="molecule type" value="Genomic_DNA"/>
</dbReference>
<name>A0A7X0MAA8_9HYPH</name>
<evidence type="ECO:0000313" key="1">
    <source>
        <dbReference type="EMBL" id="MBB6483577.1"/>
    </source>
</evidence>
<dbReference type="RefSeq" id="WP_184702005.1">
    <property type="nucleotide sequence ID" value="NZ_JACHBG010000001.1"/>
</dbReference>
<accession>A0A7X0MAA8</accession>
<sequence>MFAFGAMVNAANVITTGIKSDKIVTVTFRPLAVAQKRAVARYDSARMP</sequence>
<proteinExistence type="predicted"/>
<comment type="caution">
    <text evidence="1">The sequence shown here is derived from an EMBL/GenBank/DDBJ whole genome shotgun (WGS) entry which is preliminary data.</text>
</comment>
<evidence type="ECO:0000313" key="2">
    <source>
        <dbReference type="Proteomes" id="UP000565576"/>
    </source>
</evidence>
<dbReference type="Proteomes" id="UP000565576">
    <property type="component" value="Unassembled WGS sequence"/>
</dbReference>
<gene>
    <name evidence="1" type="ORF">GGD46_000820</name>
</gene>